<feature type="transmembrane region" description="Helical" evidence="5">
    <location>
        <begin position="75"/>
        <end position="97"/>
    </location>
</feature>
<dbReference type="PROSITE" id="PS50046">
    <property type="entry name" value="PHYTOCHROME_2"/>
    <property type="match status" value="3"/>
</dbReference>
<evidence type="ECO:0000256" key="4">
    <source>
        <dbReference type="SAM" id="MobiDB-lite"/>
    </source>
</evidence>
<dbReference type="CDD" id="cd06225">
    <property type="entry name" value="HAMP"/>
    <property type="match status" value="2"/>
</dbReference>
<dbReference type="PRINTS" id="PR00260">
    <property type="entry name" value="CHEMTRNSDUCR"/>
</dbReference>
<evidence type="ECO:0000313" key="10">
    <source>
        <dbReference type="Proteomes" id="UP000239576"/>
    </source>
</evidence>
<dbReference type="FunFam" id="1.10.287.950:FF:000001">
    <property type="entry name" value="Methyl-accepting chemotaxis sensory transducer"/>
    <property type="match status" value="1"/>
</dbReference>
<dbReference type="Gene3D" id="1.10.8.500">
    <property type="entry name" value="HAMP domain in histidine kinase"/>
    <property type="match status" value="1"/>
</dbReference>
<feature type="compositionally biased region" description="Polar residues" evidence="4">
    <location>
        <begin position="13"/>
        <end position="25"/>
    </location>
</feature>
<reference evidence="10" key="1">
    <citation type="submission" date="2018-02" db="EMBL/GenBank/DDBJ databases">
        <authorList>
            <person name="Moore K."/>
            <person name="Momper L."/>
        </authorList>
    </citation>
    <scope>NUCLEOTIDE SEQUENCE [LARGE SCALE GENOMIC DNA]</scope>
    <source>
        <strain evidence="10">ULC18</strain>
    </source>
</reference>
<dbReference type="SMART" id="SM00065">
    <property type="entry name" value="GAF"/>
    <property type="match status" value="3"/>
</dbReference>
<name>A0A2T1ECI4_9CYAN</name>
<dbReference type="InterPro" id="IPR016132">
    <property type="entry name" value="Phyto_chromo_attachment"/>
</dbReference>
<dbReference type="GO" id="GO:0004888">
    <property type="term" value="F:transmembrane signaling receptor activity"/>
    <property type="evidence" value="ECO:0007669"/>
    <property type="project" value="InterPro"/>
</dbReference>
<feature type="domain" description="HAMP" evidence="8">
    <location>
        <begin position="1014"/>
        <end position="1065"/>
    </location>
</feature>
<keyword evidence="5" id="KW-0812">Transmembrane</keyword>
<dbReference type="EMBL" id="PVWK01000052">
    <property type="protein sequence ID" value="PSB30418.1"/>
    <property type="molecule type" value="Genomic_DNA"/>
</dbReference>
<dbReference type="InterPro" id="IPR004090">
    <property type="entry name" value="Chemotax_Me-accpt_rcpt"/>
</dbReference>
<reference evidence="9 10" key="2">
    <citation type="submission" date="2018-03" db="EMBL/GenBank/DDBJ databases">
        <title>The ancient ancestry and fast evolution of plastids.</title>
        <authorList>
            <person name="Moore K.R."/>
            <person name="Magnabosco C."/>
            <person name="Momper L."/>
            <person name="Gold D.A."/>
            <person name="Bosak T."/>
            <person name="Fournier G.P."/>
        </authorList>
    </citation>
    <scope>NUCLEOTIDE SEQUENCE [LARGE SCALE GENOMIC DNA]</scope>
    <source>
        <strain evidence="9 10">ULC18</strain>
    </source>
</reference>
<evidence type="ECO:0000256" key="5">
    <source>
        <dbReference type="SAM" id="Phobius"/>
    </source>
</evidence>
<dbReference type="CDD" id="cd11386">
    <property type="entry name" value="MCP_signal"/>
    <property type="match status" value="1"/>
</dbReference>
<dbReference type="SUPFAM" id="SSF58104">
    <property type="entry name" value="Methyl-accepting chemotaxis protein (MCP) signaling domain"/>
    <property type="match status" value="1"/>
</dbReference>
<comment type="caution">
    <text evidence="9">The sequence shown here is derived from an EMBL/GenBank/DDBJ whole genome shotgun (WGS) entry which is preliminary data.</text>
</comment>
<keyword evidence="5" id="KW-1133">Transmembrane helix</keyword>
<evidence type="ECO:0000313" key="9">
    <source>
        <dbReference type="EMBL" id="PSB30418.1"/>
    </source>
</evidence>
<evidence type="ECO:0000259" key="6">
    <source>
        <dbReference type="PROSITE" id="PS50046"/>
    </source>
</evidence>
<keyword evidence="5" id="KW-0472">Membrane</keyword>
<evidence type="ECO:0000259" key="8">
    <source>
        <dbReference type="PROSITE" id="PS50885"/>
    </source>
</evidence>
<dbReference type="Gene3D" id="1.10.287.950">
    <property type="entry name" value="Methyl-accepting chemotaxis protein"/>
    <property type="match status" value="1"/>
</dbReference>
<proteinExistence type="inferred from homology"/>
<dbReference type="SUPFAM" id="SSF55781">
    <property type="entry name" value="GAF domain-like"/>
    <property type="match status" value="3"/>
</dbReference>
<dbReference type="SUPFAM" id="SSF158472">
    <property type="entry name" value="HAMP domain-like"/>
    <property type="match status" value="1"/>
</dbReference>
<dbReference type="PANTHER" id="PTHR32089:SF114">
    <property type="entry name" value="METHYL-ACCEPTING CHEMOTAXIS PROTEIN MCPB"/>
    <property type="match status" value="1"/>
</dbReference>
<gene>
    <name evidence="9" type="ORF">C7B82_08945</name>
</gene>
<dbReference type="GO" id="GO:0016020">
    <property type="term" value="C:membrane"/>
    <property type="evidence" value="ECO:0007669"/>
    <property type="project" value="InterPro"/>
</dbReference>
<feature type="region of interest" description="Disordered" evidence="4">
    <location>
        <begin position="1"/>
        <end position="43"/>
    </location>
</feature>
<feature type="domain" description="Phytochrome chromophore attachment site" evidence="6">
    <location>
        <begin position="501"/>
        <end position="637"/>
    </location>
</feature>
<dbReference type="PANTHER" id="PTHR32089">
    <property type="entry name" value="METHYL-ACCEPTING CHEMOTAXIS PROTEIN MCPB"/>
    <property type="match status" value="1"/>
</dbReference>
<dbReference type="Pfam" id="PF00015">
    <property type="entry name" value="MCPsignal"/>
    <property type="match status" value="1"/>
</dbReference>
<feature type="domain" description="Methyl-accepting transducer" evidence="7">
    <location>
        <begin position="1070"/>
        <end position="1306"/>
    </location>
</feature>
<evidence type="ECO:0000256" key="2">
    <source>
        <dbReference type="ARBA" id="ARBA00029447"/>
    </source>
</evidence>
<dbReference type="Proteomes" id="UP000239576">
    <property type="component" value="Unassembled WGS sequence"/>
</dbReference>
<dbReference type="InterPro" id="IPR003018">
    <property type="entry name" value="GAF"/>
</dbReference>
<dbReference type="SMART" id="SM00304">
    <property type="entry name" value="HAMP"/>
    <property type="match status" value="2"/>
</dbReference>
<dbReference type="OrthoDB" id="419276at2"/>
<feature type="domain" description="Phytochrome chromophore attachment site" evidence="6">
    <location>
        <begin position="845"/>
        <end position="981"/>
    </location>
</feature>
<evidence type="ECO:0000259" key="7">
    <source>
        <dbReference type="PROSITE" id="PS50111"/>
    </source>
</evidence>
<keyword evidence="1 3" id="KW-0807">Transducer</keyword>
<evidence type="ECO:0000256" key="3">
    <source>
        <dbReference type="PROSITE-ProRule" id="PRU00284"/>
    </source>
</evidence>
<evidence type="ECO:0000256" key="1">
    <source>
        <dbReference type="ARBA" id="ARBA00023224"/>
    </source>
</evidence>
<dbReference type="Pfam" id="PF00672">
    <property type="entry name" value="HAMP"/>
    <property type="match status" value="1"/>
</dbReference>
<feature type="domain" description="HAMP" evidence="8">
    <location>
        <begin position="418"/>
        <end position="470"/>
    </location>
</feature>
<dbReference type="InterPro" id="IPR003660">
    <property type="entry name" value="HAMP_dom"/>
</dbReference>
<organism evidence="9 10">
    <name type="scientific">Stenomitos frigidus ULC18</name>
    <dbReference type="NCBI Taxonomy" id="2107698"/>
    <lineage>
        <taxon>Bacteria</taxon>
        <taxon>Bacillati</taxon>
        <taxon>Cyanobacteriota</taxon>
        <taxon>Cyanophyceae</taxon>
        <taxon>Leptolyngbyales</taxon>
        <taxon>Leptolyngbyaceae</taxon>
        <taxon>Stenomitos</taxon>
    </lineage>
</organism>
<dbReference type="GO" id="GO:0007165">
    <property type="term" value="P:signal transduction"/>
    <property type="evidence" value="ECO:0007669"/>
    <property type="project" value="UniProtKB-KW"/>
</dbReference>
<accession>A0A2T1ECI4</accession>
<comment type="similarity">
    <text evidence="2">Belongs to the methyl-accepting chemotaxis (MCP) protein family.</text>
</comment>
<dbReference type="Gene3D" id="3.30.450.40">
    <property type="match status" value="3"/>
</dbReference>
<keyword evidence="10" id="KW-1185">Reference proteome</keyword>
<dbReference type="Pfam" id="PF01590">
    <property type="entry name" value="GAF"/>
    <property type="match status" value="3"/>
</dbReference>
<dbReference type="RefSeq" id="WP_106255955.1">
    <property type="nucleotide sequence ID" value="NZ_CAWNSW010000009.1"/>
</dbReference>
<dbReference type="PROSITE" id="PS50111">
    <property type="entry name" value="CHEMOTAXIS_TRANSDUC_2"/>
    <property type="match status" value="1"/>
</dbReference>
<dbReference type="InterPro" id="IPR004089">
    <property type="entry name" value="MCPsignal_dom"/>
</dbReference>
<sequence length="1343" mass="146375">MVNRIDPTEGLDSRNSLQTPANQRNGDLWEQPQPSDPPSDQALEAVDLLPTPPLVKRRPFLIQLFCNLPIGRKQMLALVVCELVPILGLGAGSALVLTSSLRTQLLEQAKSEVAVTETHYNIKINQMGYGSRGQADNTAMISVARTQSQGGKPNADLNAQVRQLLRNEVTARKMEYATLVDKDARIVVNANADRQGETFNPAGLVSKVLKTSVQIKASAIVPWSELAKEAPSLPNGFSKQDTLIRYVVTPVKDPETKAVIGALVFGDVVNAKRPIVEETLNALGNGYSAVYARKLNGEFTLATALNKVKAADVGDANLALPKTSLLEQAAAAKGRAVTQRLEIGDHTYTVAAKAVPVQNRETPDGTTSAFDDQSAAILVRGTLEDGVNGLIASSLRQDLLVLALTLLVVTLWTAAFRRLVLRPLENLEQATQSFANGDRTQRAQVSSLDEVGQLTIAFNAMADSIVQSEAALSTEARQREVQAQQSELLSNVVVKIRQTLNLDDIVQTGVDEIREFLGADRVLIYRFNDGYESGTITAESAGSGWIRALGQTIYDPLVEGAIDRYKSGRVWYTTDISKGNLSRCHCEILERLQVKANIVAPIKVNGELMGLVCAHQCASPRDWRPSDIDFFAQLAIQLGYALDQADLLRQQEIAAKQARQLNEITLRMRETLDPQQIYKTALKSTRDALGADRTLIYLFDERWQGTIIAESVAPGFPVALGARIADPCFAQNYVEKYRKGRVQATANIYDAGLTDCYLGQLEPFQVKANLVVPILVEEKLLGLLIAHQCSAPRQWQESEINFFQQVSIQLSFALEQANLLQQSEAAAKFDRLLNEITSRMRETLDPQQIYKATLKGTRDALGADRTLIYLFDERWQGTIIAESVVPGFPVALGAQITDPCFAKDYVEQYRQGRVQATTNIHAAGLTACHLEQLEPFQVQANLVVPILVEEKLLGLLIAHQCSAPRQWQEGEINFFQQVAVQLSFALEQAQLFAQREQAILAAEALSEEQQQKTETLQMQLLQLLSDIEGAASGDLTVRAEVTAGEIGTVADFFNSIVESLRQIVTQVKTSALEVNASLGQNEHAIQQLAEEASKQAAETTRTLDSVEQMASSIQTVATNARQAAAVTRSAASTAEAGEDAMDLTVQNILALRDTIGETAKKVKRLGESSQQISKVVSLINQIALQTNLLAINAGIEAARAGEQGQGFAVVAEEVGELAARSAIATQEIEQIVNTIQRETGEVVEAMALGTTQVVEGTRLVGDAKQSLVQLLEVSRQIDTLVQSIFNATVSQTQTSDAIATLMRDVVQVSERTFDSSQQVSNSLRQTVEVAHELQESVGTFKVG</sequence>
<dbReference type="PROSITE" id="PS50885">
    <property type="entry name" value="HAMP"/>
    <property type="match status" value="2"/>
</dbReference>
<protein>
    <submittedName>
        <fullName evidence="9">Chemotaxis protein</fullName>
    </submittedName>
</protein>
<dbReference type="GO" id="GO:0006935">
    <property type="term" value="P:chemotaxis"/>
    <property type="evidence" value="ECO:0007669"/>
    <property type="project" value="InterPro"/>
</dbReference>
<dbReference type="SMART" id="SM00283">
    <property type="entry name" value="MA"/>
    <property type="match status" value="1"/>
</dbReference>
<feature type="domain" description="Phytochrome chromophore attachment site" evidence="6">
    <location>
        <begin position="673"/>
        <end position="809"/>
    </location>
</feature>
<dbReference type="InterPro" id="IPR029016">
    <property type="entry name" value="GAF-like_dom_sf"/>
</dbReference>